<dbReference type="PANTHER" id="PTHR42885:SF2">
    <property type="entry name" value="HISTIDINOL-PHOSPHATE AMINOTRANSFERASE"/>
    <property type="match status" value="1"/>
</dbReference>
<dbReference type="InParanoid" id="A0A316VR38"/>
<dbReference type="GeneID" id="37018706"/>
<dbReference type="InterPro" id="IPR001917">
    <property type="entry name" value="Aminotrans_II_pyridoxalP_BS"/>
</dbReference>
<organism evidence="14 15">
    <name type="scientific">Meira miltonrushii</name>
    <dbReference type="NCBI Taxonomy" id="1280837"/>
    <lineage>
        <taxon>Eukaryota</taxon>
        <taxon>Fungi</taxon>
        <taxon>Dikarya</taxon>
        <taxon>Basidiomycota</taxon>
        <taxon>Ustilaginomycotina</taxon>
        <taxon>Exobasidiomycetes</taxon>
        <taxon>Exobasidiales</taxon>
        <taxon>Brachybasidiaceae</taxon>
        <taxon>Meira</taxon>
    </lineage>
</organism>
<feature type="non-terminal residue" evidence="14">
    <location>
        <position position="449"/>
    </location>
</feature>
<dbReference type="InterPro" id="IPR004839">
    <property type="entry name" value="Aminotransferase_I/II_large"/>
</dbReference>
<dbReference type="Proteomes" id="UP000245771">
    <property type="component" value="Unassembled WGS sequence"/>
</dbReference>
<dbReference type="HAMAP" id="MF_01023">
    <property type="entry name" value="HisC_aminotrans_2"/>
    <property type="match status" value="1"/>
</dbReference>
<evidence type="ECO:0000256" key="12">
    <source>
        <dbReference type="SAM" id="MobiDB-lite"/>
    </source>
</evidence>
<comment type="pathway">
    <text evidence="2">Amino-acid biosynthesis; L-histidine biosynthesis; L-histidine from 5-phospho-alpha-D-ribose 1-diphosphate: step 7/9.</text>
</comment>
<dbReference type="Gene3D" id="3.40.640.10">
    <property type="entry name" value="Type I PLP-dependent aspartate aminotransferase-like (Major domain)"/>
    <property type="match status" value="1"/>
</dbReference>
<feature type="region of interest" description="Disordered" evidence="12">
    <location>
        <begin position="86"/>
        <end position="108"/>
    </location>
</feature>
<dbReference type="GO" id="GO:0000105">
    <property type="term" value="P:L-histidine biosynthetic process"/>
    <property type="evidence" value="ECO:0007669"/>
    <property type="project" value="UniProtKB-KW"/>
</dbReference>
<dbReference type="InterPro" id="IPR015424">
    <property type="entry name" value="PyrdxlP-dep_Trfase"/>
</dbReference>
<feature type="compositionally biased region" description="Polar residues" evidence="12">
    <location>
        <begin position="90"/>
        <end position="104"/>
    </location>
</feature>
<accession>A0A316VR38</accession>
<protein>
    <recommendedName>
        <fullName evidence="4">histidinol-phosphate transaminase</fullName>
        <ecNumber evidence="4">2.6.1.9</ecNumber>
    </recommendedName>
    <alternativeName>
        <fullName evidence="10">Imidazole acetol-phosphate transaminase</fullName>
    </alternativeName>
</protein>
<keyword evidence="15" id="KW-1185">Reference proteome</keyword>
<name>A0A316VR38_9BASI</name>
<evidence type="ECO:0000259" key="13">
    <source>
        <dbReference type="Pfam" id="PF00155"/>
    </source>
</evidence>
<evidence type="ECO:0000256" key="10">
    <source>
        <dbReference type="ARBA" id="ARBA00030262"/>
    </source>
</evidence>
<comment type="similarity">
    <text evidence="3">Belongs to the class-II pyridoxal-phosphate-dependent aminotransferase family.</text>
</comment>
<dbReference type="RefSeq" id="XP_025358267.1">
    <property type="nucleotide sequence ID" value="XM_025496925.1"/>
</dbReference>
<dbReference type="FunCoup" id="A0A316VR38">
    <property type="interactions" value="108"/>
</dbReference>
<dbReference type="InterPro" id="IPR015422">
    <property type="entry name" value="PyrdxlP-dep_Trfase_small"/>
</dbReference>
<evidence type="ECO:0000256" key="4">
    <source>
        <dbReference type="ARBA" id="ARBA00012748"/>
    </source>
</evidence>
<dbReference type="InterPro" id="IPR005861">
    <property type="entry name" value="HisP_aminotrans"/>
</dbReference>
<feature type="domain" description="Aminotransferase class I/classII large" evidence="13">
    <location>
        <begin position="69"/>
        <end position="442"/>
    </location>
</feature>
<evidence type="ECO:0000256" key="9">
    <source>
        <dbReference type="ARBA" id="ARBA00023102"/>
    </source>
</evidence>
<dbReference type="PROSITE" id="PS00599">
    <property type="entry name" value="AA_TRANSFER_CLASS_2"/>
    <property type="match status" value="1"/>
</dbReference>
<comment type="cofactor">
    <cofactor evidence="1">
        <name>pyridoxal 5'-phosphate</name>
        <dbReference type="ChEBI" id="CHEBI:597326"/>
    </cofactor>
</comment>
<dbReference type="GO" id="GO:0030170">
    <property type="term" value="F:pyridoxal phosphate binding"/>
    <property type="evidence" value="ECO:0007669"/>
    <property type="project" value="InterPro"/>
</dbReference>
<dbReference type="SUPFAM" id="SSF53383">
    <property type="entry name" value="PLP-dependent transferases"/>
    <property type="match status" value="1"/>
</dbReference>
<dbReference type="Gene3D" id="3.90.1150.10">
    <property type="entry name" value="Aspartate Aminotransferase, domain 1"/>
    <property type="match status" value="1"/>
</dbReference>
<dbReference type="NCBIfam" id="TIGR01141">
    <property type="entry name" value="hisC"/>
    <property type="match status" value="1"/>
</dbReference>
<evidence type="ECO:0000256" key="8">
    <source>
        <dbReference type="ARBA" id="ARBA00022898"/>
    </source>
</evidence>
<dbReference type="EC" id="2.6.1.9" evidence="4"/>
<evidence type="ECO:0000256" key="6">
    <source>
        <dbReference type="ARBA" id="ARBA00022605"/>
    </source>
</evidence>
<evidence type="ECO:0000256" key="11">
    <source>
        <dbReference type="ARBA" id="ARBA00047481"/>
    </source>
</evidence>
<dbReference type="AlphaFoldDB" id="A0A316VR38"/>
<dbReference type="Pfam" id="PF00155">
    <property type="entry name" value="Aminotran_1_2"/>
    <property type="match status" value="1"/>
</dbReference>
<evidence type="ECO:0000313" key="14">
    <source>
        <dbReference type="EMBL" id="PWN37965.1"/>
    </source>
</evidence>
<dbReference type="OrthoDB" id="2015537at2759"/>
<evidence type="ECO:0000256" key="2">
    <source>
        <dbReference type="ARBA" id="ARBA00005011"/>
    </source>
</evidence>
<dbReference type="CDD" id="cd00609">
    <property type="entry name" value="AAT_like"/>
    <property type="match status" value="1"/>
</dbReference>
<evidence type="ECO:0000256" key="5">
    <source>
        <dbReference type="ARBA" id="ARBA00022576"/>
    </source>
</evidence>
<comment type="catalytic activity">
    <reaction evidence="11">
        <text>L-histidinol phosphate + 2-oxoglutarate = 3-(imidazol-4-yl)-2-oxopropyl phosphate + L-glutamate</text>
        <dbReference type="Rhea" id="RHEA:23744"/>
        <dbReference type="ChEBI" id="CHEBI:16810"/>
        <dbReference type="ChEBI" id="CHEBI:29985"/>
        <dbReference type="ChEBI" id="CHEBI:57766"/>
        <dbReference type="ChEBI" id="CHEBI:57980"/>
        <dbReference type="EC" id="2.6.1.9"/>
    </reaction>
</comment>
<evidence type="ECO:0000256" key="3">
    <source>
        <dbReference type="ARBA" id="ARBA00008392"/>
    </source>
</evidence>
<dbReference type="GO" id="GO:0004400">
    <property type="term" value="F:histidinol-phosphate transaminase activity"/>
    <property type="evidence" value="ECO:0007669"/>
    <property type="project" value="UniProtKB-EC"/>
</dbReference>
<dbReference type="InterPro" id="IPR015421">
    <property type="entry name" value="PyrdxlP-dep_Trfase_major"/>
</dbReference>
<keyword evidence="9" id="KW-0368">Histidine biosynthesis</keyword>
<evidence type="ECO:0000256" key="7">
    <source>
        <dbReference type="ARBA" id="ARBA00022679"/>
    </source>
</evidence>
<dbReference type="EMBL" id="KZ819602">
    <property type="protein sequence ID" value="PWN37965.1"/>
    <property type="molecule type" value="Genomic_DNA"/>
</dbReference>
<dbReference type="STRING" id="1280837.A0A316VR38"/>
<keyword evidence="6" id="KW-0028">Amino-acid biosynthesis</keyword>
<proteinExistence type="inferred from homology"/>
<evidence type="ECO:0000313" key="15">
    <source>
        <dbReference type="Proteomes" id="UP000245771"/>
    </source>
</evidence>
<dbReference type="PANTHER" id="PTHR42885">
    <property type="entry name" value="HISTIDINOL-PHOSPHATE AMINOTRANSFERASE-RELATED"/>
    <property type="match status" value="1"/>
</dbReference>
<evidence type="ECO:0000256" key="1">
    <source>
        <dbReference type="ARBA" id="ARBA00001933"/>
    </source>
</evidence>
<keyword evidence="7" id="KW-0808">Transferase</keyword>
<reference evidence="14 15" key="1">
    <citation type="journal article" date="2018" name="Mol. Biol. Evol.">
        <title>Broad Genomic Sampling Reveals a Smut Pathogenic Ancestry of the Fungal Clade Ustilaginomycotina.</title>
        <authorList>
            <person name="Kijpornyongpan T."/>
            <person name="Mondo S.J."/>
            <person name="Barry K."/>
            <person name="Sandor L."/>
            <person name="Lee J."/>
            <person name="Lipzen A."/>
            <person name="Pangilinan J."/>
            <person name="LaButti K."/>
            <person name="Hainaut M."/>
            <person name="Henrissat B."/>
            <person name="Grigoriev I.V."/>
            <person name="Spatafora J.W."/>
            <person name="Aime M.C."/>
        </authorList>
    </citation>
    <scope>NUCLEOTIDE SEQUENCE [LARGE SCALE GENOMIC DNA]</scope>
    <source>
        <strain evidence="14 15">MCA 3882</strain>
    </source>
</reference>
<gene>
    <name evidence="14" type="ORF">FA14DRAFT_131038</name>
</gene>
<keyword evidence="5" id="KW-0032">Aminotransferase</keyword>
<sequence length="449" mass="48275">MHVGRSCPSLLSNNHQLILTNMASVAGVSAQDANKIKQLKPAHFRLEDIIRPNILSLKPYRCARDDYQDGILLDANENSLGHSLPAGSTIPHTANAATPITGSGSDDPLSLHRYPDPSLYGVKPTLAKLRNVESENNVVLGVGSDEILDLIQRVAAAPGKDSILICPPTYGMYSVCAAVNDLNVVSVPLVTEGGAFTLDTENVCQTLSSNPSIKIVFLCSPGNPTGTLLSLESIRKVLDCPGFKGLVVVDEAYIDFAEEEQRIGVRKADVPVSAVSLVNEYANVIVTQTLSKSFGLAAIRLGIAYSQPGLIQIMNNTKAPYNISVPTAHLASLALNPQGLDRMRTNVRTLLENRKTLEADLKQLPGVGPILGANEANFLLATILDKPAEEGGKPDNARAGMIYKRMAEERGLVVRNRSSELGCPGCLRITIGTEEENKRCIDLIRQLLE</sequence>
<keyword evidence="8" id="KW-0663">Pyridoxal phosphate</keyword>